<sequence length="92" mass="10321">MEAGLVVEAVRMFGPQQVDVATAGRNEDWLRTTGWNLPARSLGELWPVLGVTPSASDEERRRELRRFMALPVWRAAPAGLRTEAARYLGEQE</sequence>
<accession>A0A1C4XUK3</accession>
<evidence type="ECO:0000313" key="1">
    <source>
        <dbReference type="EMBL" id="SCF12092.1"/>
    </source>
</evidence>
<gene>
    <name evidence="1" type="ORF">GA0074696_2853</name>
</gene>
<dbReference type="EMBL" id="LT607410">
    <property type="protein sequence ID" value="SCF12092.1"/>
    <property type="molecule type" value="Genomic_DNA"/>
</dbReference>
<name>A0A1C4XUK3_9ACTN</name>
<evidence type="ECO:0000313" key="2">
    <source>
        <dbReference type="Proteomes" id="UP000198228"/>
    </source>
</evidence>
<proteinExistence type="predicted"/>
<dbReference type="RefSeq" id="WP_088961545.1">
    <property type="nucleotide sequence ID" value="NZ_LT607410.1"/>
</dbReference>
<reference evidence="1 2" key="1">
    <citation type="submission" date="2016-06" db="EMBL/GenBank/DDBJ databases">
        <authorList>
            <person name="Kjaerup R.B."/>
            <person name="Dalgaard T.S."/>
            <person name="Juul-Madsen H.R."/>
        </authorList>
    </citation>
    <scope>NUCLEOTIDE SEQUENCE [LARGE SCALE GENOMIC DNA]</scope>
    <source>
        <strain evidence="1 2">DSM 43821</strain>
    </source>
</reference>
<organism evidence="1 2">
    <name type="scientific">Micromonospora purpureochromogenes</name>
    <dbReference type="NCBI Taxonomy" id="47872"/>
    <lineage>
        <taxon>Bacteria</taxon>
        <taxon>Bacillati</taxon>
        <taxon>Actinomycetota</taxon>
        <taxon>Actinomycetes</taxon>
        <taxon>Micromonosporales</taxon>
        <taxon>Micromonosporaceae</taxon>
        <taxon>Micromonospora</taxon>
    </lineage>
</organism>
<dbReference type="AlphaFoldDB" id="A0A1C4XUK3"/>
<protein>
    <submittedName>
        <fullName evidence="1">Uncharacterized protein</fullName>
    </submittedName>
</protein>
<dbReference type="Proteomes" id="UP000198228">
    <property type="component" value="Chromosome I"/>
</dbReference>